<feature type="region of interest" description="Disordered" evidence="1">
    <location>
        <begin position="452"/>
        <end position="474"/>
    </location>
</feature>
<dbReference type="GO" id="GO:0015562">
    <property type="term" value="F:efflux transmembrane transporter activity"/>
    <property type="evidence" value="ECO:0007669"/>
    <property type="project" value="InterPro"/>
</dbReference>
<feature type="compositionally biased region" description="Polar residues" evidence="1">
    <location>
        <begin position="464"/>
        <end position="474"/>
    </location>
</feature>
<dbReference type="SUPFAM" id="SSF56954">
    <property type="entry name" value="Outer membrane efflux proteins (OEP)"/>
    <property type="match status" value="1"/>
</dbReference>
<keyword evidence="4" id="KW-1185">Reference proteome</keyword>
<dbReference type="PANTHER" id="PTHR30203:SF24">
    <property type="entry name" value="BLR4935 PROTEIN"/>
    <property type="match status" value="1"/>
</dbReference>
<dbReference type="RefSeq" id="WP_089398560.1">
    <property type="nucleotide sequence ID" value="NZ_FZOT01000003.1"/>
</dbReference>
<feature type="signal peptide" evidence="2">
    <location>
        <begin position="1"/>
        <end position="31"/>
    </location>
</feature>
<name>A0A239EXP5_9BURK</name>
<dbReference type="PROSITE" id="PS51257">
    <property type="entry name" value="PROKAR_LIPOPROTEIN"/>
    <property type="match status" value="1"/>
</dbReference>
<evidence type="ECO:0000313" key="3">
    <source>
        <dbReference type="EMBL" id="SNS48682.1"/>
    </source>
</evidence>
<organism evidence="3 4">
    <name type="scientific">Noviherbaspirillum humi</name>
    <dbReference type="NCBI Taxonomy" id="1688639"/>
    <lineage>
        <taxon>Bacteria</taxon>
        <taxon>Pseudomonadati</taxon>
        <taxon>Pseudomonadota</taxon>
        <taxon>Betaproteobacteria</taxon>
        <taxon>Burkholderiales</taxon>
        <taxon>Oxalobacteraceae</taxon>
        <taxon>Noviherbaspirillum</taxon>
    </lineage>
</organism>
<protein>
    <submittedName>
        <fullName evidence="3">Outer membrane protein TolC</fullName>
    </submittedName>
</protein>
<feature type="chain" id="PRO_5012579560" evidence="2">
    <location>
        <begin position="32"/>
        <end position="474"/>
    </location>
</feature>
<dbReference type="Gene3D" id="1.20.1600.10">
    <property type="entry name" value="Outer membrane efflux proteins (OEP)"/>
    <property type="match status" value="1"/>
</dbReference>
<gene>
    <name evidence="3" type="ORF">SAMN06265795_10340</name>
</gene>
<sequence length="474" mass="51191">MMRFPSSALRAKRLFIAISATLLAGCASFSADGGMDDVSELTRQRTGQAVQRDGAAEASAVSRETLFALLAEPLMPDSAVRIALLNNKGLQASFAELGIAEASLVQAGRLRNPGFSFGHIRGGNEIEIDRSVMFDLVGLLTMPVRRGIEQRRFEQAKLFAASQAVALAAATRRAYFNAVAAQQAARYAQQVAEAAEATSELAQRMAKSGNRSKLDQAREQAFHADAVAQLARSRHNATAAREQLTRLLGLWGADAGYQLPERLPDLPKAPSESSQVEAQAMAQRLDVQMARQGAQATASALGLSRATRFIDVFEAGYANKSTSDAPRANGYEVSLELPLFDWGGARVARAEALYMQAVQRTADIAIRARSEVREAYSAYRTGYDVARHYRDEVVPLRKKISDEVLLRYNGMLASVFELLADARDQVSAVNRAIDAQRDFWIAETDLQAAINGSGGASTPLRSPAASSEPTAQAH</sequence>
<dbReference type="EMBL" id="FZOT01000003">
    <property type="protein sequence ID" value="SNS48682.1"/>
    <property type="molecule type" value="Genomic_DNA"/>
</dbReference>
<dbReference type="InterPro" id="IPR010131">
    <property type="entry name" value="MdtP/NodT-like"/>
</dbReference>
<evidence type="ECO:0000256" key="2">
    <source>
        <dbReference type="SAM" id="SignalP"/>
    </source>
</evidence>
<proteinExistence type="predicted"/>
<dbReference type="AlphaFoldDB" id="A0A239EXP5"/>
<evidence type="ECO:0000313" key="4">
    <source>
        <dbReference type="Proteomes" id="UP000198284"/>
    </source>
</evidence>
<accession>A0A239EXP5</accession>
<dbReference type="OrthoDB" id="8554634at2"/>
<dbReference type="PANTHER" id="PTHR30203">
    <property type="entry name" value="OUTER MEMBRANE CATION EFFLUX PROTEIN"/>
    <property type="match status" value="1"/>
</dbReference>
<keyword evidence="2" id="KW-0732">Signal</keyword>
<reference evidence="3 4" key="1">
    <citation type="submission" date="2017-06" db="EMBL/GenBank/DDBJ databases">
        <authorList>
            <person name="Kim H.J."/>
            <person name="Triplett B.A."/>
        </authorList>
    </citation>
    <scope>NUCLEOTIDE SEQUENCE [LARGE SCALE GENOMIC DNA]</scope>
    <source>
        <strain evidence="3 4">U15</strain>
    </source>
</reference>
<evidence type="ECO:0000256" key="1">
    <source>
        <dbReference type="SAM" id="MobiDB-lite"/>
    </source>
</evidence>
<dbReference type="Proteomes" id="UP000198284">
    <property type="component" value="Unassembled WGS sequence"/>
</dbReference>